<evidence type="ECO:0000256" key="12">
    <source>
        <dbReference type="ARBA" id="ARBA00061005"/>
    </source>
</evidence>
<dbReference type="GO" id="GO:0006310">
    <property type="term" value="P:DNA recombination"/>
    <property type="evidence" value="ECO:0007669"/>
    <property type="project" value="UniProtKB-ARBA"/>
</dbReference>
<evidence type="ECO:0000259" key="14">
    <source>
        <dbReference type="SMART" id="SM00474"/>
    </source>
</evidence>
<dbReference type="SMART" id="SM00474">
    <property type="entry name" value="35EXOc"/>
    <property type="match status" value="1"/>
</dbReference>
<dbReference type="GO" id="GO:0003676">
    <property type="term" value="F:nucleic acid binding"/>
    <property type="evidence" value="ECO:0007669"/>
    <property type="project" value="InterPro"/>
</dbReference>
<keyword evidence="5" id="KW-0540">Nuclease</keyword>
<dbReference type="PANTHER" id="PTHR13620:SF104">
    <property type="entry name" value="EXONUCLEASE 3'-5' DOMAIN-CONTAINING PROTEIN 2"/>
    <property type="match status" value="1"/>
</dbReference>
<dbReference type="InterPro" id="IPR036397">
    <property type="entry name" value="RNaseH_sf"/>
</dbReference>
<keyword evidence="11" id="KW-0472">Membrane</keyword>
<evidence type="ECO:0000256" key="4">
    <source>
        <dbReference type="ARBA" id="ARBA00022692"/>
    </source>
</evidence>
<dbReference type="InterPro" id="IPR051132">
    <property type="entry name" value="3-5_Exonuclease_domain"/>
</dbReference>
<dbReference type="GO" id="GO:0046872">
    <property type="term" value="F:metal ion binding"/>
    <property type="evidence" value="ECO:0007669"/>
    <property type="project" value="UniProtKB-KW"/>
</dbReference>
<evidence type="ECO:0000256" key="9">
    <source>
        <dbReference type="ARBA" id="ARBA00022989"/>
    </source>
</evidence>
<comment type="similarity">
    <text evidence="12">Belongs to the EXD2 family.</text>
</comment>
<evidence type="ECO:0000256" key="3">
    <source>
        <dbReference type="ARBA" id="ARBA00004325"/>
    </source>
</evidence>
<dbReference type="EMBL" id="GAKP01020955">
    <property type="protein sequence ID" value="JAC37997.1"/>
    <property type="molecule type" value="Transcribed_RNA"/>
</dbReference>
<evidence type="ECO:0000256" key="8">
    <source>
        <dbReference type="ARBA" id="ARBA00022839"/>
    </source>
</evidence>
<dbReference type="CTD" id="55218"/>
<dbReference type="Gene3D" id="3.30.420.10">
    <property type="entry name" value="Ribonuclease H-like superfamily/Ribonuclease H"/>
    <property type="match status" value="1"/>
</dbReference>
<evidence type="ECO:0000256" key="7">
    <source>
        <dbReference type="ARBA" id="ARBA00022801"/>
    </source>
</evidence>
<proteinExistence type="inferred from homology"/>
<feature type="domain" description="3'-5' exonuclease" evidence="14">
    <location>
        <begin position="52"/>
        <end position="227"/>
    </location>
</feature>
<dbReference type="Pfam" id="PF01612">
    <property type="entry name" value="DNA_pol_A_exo1"/>
    <property type="match status" value="1"/>
</dbReference>
<keyword evidence="4" id="KW-0812">Transmembrane</keyword>
<organism evidence="15">
    <name type="scientific">Bactrocera dorsalis</name>
    <name type="common">Oriental fruit fly</name>
    <name type="synonym">Dacus dorsalis</name>
    <dbReference type="NCBI Taxonomy" id="27457"/>
    <lineage>
        <taxon>Eukaryota</taxon>
        <taxon>Metazoa</taxon>
        <taxon>Ecdysozoa</taxon>
        <taxon>Arthropoda</taxon>
        <taxon>Hexapoda</taxon>
        <taxon>Insecta</taxon>
        <taxon>Pterygota</taxon>
        <taxon>Neoptera</taxon>
        <taxon>Endopterygota</taxon>
        <taxon>Diptera</taxon>
        <taxon>Brachycera</taxon>
        <taxon>Muscomorpha</taxon>
        <taxon>Tephritoidea</taxon>
        <taxon>Tephritidae</taxon>
        <taxon>Bactrocera</taxon>
        <taxon>Bactrocera</taxon>
    </lineage>
</organism>
<keyword evidence="8 15" id="KW-0269">Exonuclease</keyword>
<protein>
    <recommendedName>
        <fullName evidence="13">Exonuclease 3'-5' domain-containing protein 2</fullName>
    </recommendedName>
</protein>
<dbReference type="InterPro" id="IPR012337">
    <property type="entry name" value="RNaseH-like_sf"/>
</dbReference>
<evidence type="ECO:0000256" key="5">
    <source>
        <dbReference type="ARBA" id="ARBA00022722"/>
    </source>
</evidence>
<evidence type="ECO:0000256" key="13">
    <source>
        <dbReference type="ARBA" id="ARBA00069878"/>
    </source>
</evidence>
<comment type="subcellular location">
    <subcellularLocation>
        <location evidence="3">Mitochondrion membrane</location>
    </subcellularLocation>
</comment>
<dbReference type="AlphaFoldDB" id="A0A034V797"/>
<name>A0A034V797_BACDO</name>
<dbReference type="OrthoDB" id="1920326at2759"/>
<evidence type="ECO:0000256" key="10">
    <source>
        <dbReference type="ARBA" id="ARBA00023128"/>
    </source>
</evidence>
<dbReference type="GO" id="GO:0000175">
    <property type="term" value="F:3'-5'-RNA exonuclease activity"/>
    <property type="evidence" value="ECO:0007669"/>
    <property type="project" value="UniProtKB-ARBA"/>
</dbReference>
<dbReference type="GO" id="GO:0005634">
    <property type="term" value="C:nucleus"/>
    <property type="evidence" value="ECO:0007669"/>
    <property type="project" value="TreeGrafter"/>
</dbReference>
<dbReference type="InterPro" id="IPR002562">
    <property type="entry name" value="3'-5'_exonuclease_dom"/>
</dbReference>
<evidence type="ECO:0000256" key="11">
    <source>
        <dbReference type="ARBA" id="ARBA00023136"/>
    </source>
</evidence>
<sequence>MPDLQKRTLFTTKTSFLATAAGIGLLCLVVRQRARILSYIRNYRNPLAGKQITVVETLDECQHVLDTLTRHCHEYKVLGFDCEWVTVGGKRRPVALLQLSSQKGLCALFRLCNLQQIPKGLRDLLEDDKVIKVGVAPQDDAHKLAFDYGVGVASTFDLRYLAALVQQKPEGLAKMAKSLLNVQLDKNWRLSCSDWEAKVLNEKQLQYAANDALVAVKIFDKLVKKLEPTSFWKPKKLNFDNIQERLEPFFDVRFKEGFLNNCASIERSKAAAVATKKSKIKLLQTRSISTRSRALYDNCNLQAPDGELLCTIDAKKAQWYVDQSLGEIISNTPLTVRLNFEPSGRAVGDVGRYYQNPKENRCVVCGRRDPLSRKNVVPREYRKHFPVVMKSHTSHDVLLLCPECHQLSNIYDLKMRTKLAKQCNAPFAKEESAVKYIELPELKQVKSAARALLQSRNEIPAERREELIRILFNHYKTEPTHELIEEASKIDTTRSNENYCHHGEHVVHMYQNEFGGLCELEKLWRQHFLSTMKPKFLPELWNVNHNANRLGIRAQEGRVDKEDLIVAGLDAAGVMETVANS</sequence>
<dbReference type="FunFam" id="3.30.420.10:FF:000041">
    <property type="entry name" value="Exonuclease 3'-5' domain containing 2"/>
    <property type="match status" value="1"/>
</dbReference>
<gene>
    <name evidence="15" type="primary">EXD2</name>
</gene>
<reference evidence="15" key="1">
    <citation type="journal article" date="2014" name="BMC Genomics">
        <title>Characterizing the developmental transcriptome of the oriental fruit fly, Bactrocera dorsalis (Diptera: Tephritidae) through comparative genomic analysis with Drosophila melanogaster utilizing modENCODE datasets.</title>
        <authorList>
            <person name="Geib S.M."/>
            <person name="Calla B."/>
            <person name="Hall B."/>
            <person name="Hou S."/>
            <person name="Manoukis N.C."/>
        </authorList>
    </citation>
    <scope>NUCLEOTIDE SEQUENCE</scope>
    <source>
        <strain evidence="15">Punador</strain>
    </source>
</reference>
<dbReference type="CDD" id="cd06141">
    <property type="entry name" value="WRN_exo"/>
    <property type="match status" value="1"/>
</dbReference>
<dbReference type="GeneID" id="105231658"/>
<evidence type="ECO:0000313" key="15">
    <source>
        <dbReference type="EMBL" id="JAC37997.1"/>
    </source>
</evidence>
<comment type="cofactor">
    <cofactor evidence="1">
        <name>Mn(2+)</name>
        <dbReference type="ChEBI" id="CHEBI:29035"/>
    </cofactor>
</comment>
<evidence type="ECO:0000256" key="2">
    <source>
        <dbReference type="ARBA" id="ARBA00001946"/>
    </source>
</evidence>
<accession>A0A034V797</accession>
<evidence type="ECO:0000256" key="1">
    <source>
        <dbReference type="ARBA" id="ARBA00001936"/>
    </source>
</evidence>
<dbReference type="EMBL" id="GAKP01020953">
    <property type="protein sequence ID" value="JAC37999.1"/>
    <property type="molecule type" value="Transcribed_RNA"/>
</dbReference>
<keyword evidence="7" id="KW-0378">Hydrolase</keyword>
<dbReference type="SUPFAM" id="SSF53098">
    <property type="entry name" value="Ribonuclease H-like"/>
    <property type="match status" value="1"/>
</dbReference>
<dbReference type="GO" id="GO:0031966">
    <property type="term" value="C:mitochondrial membrane"/>
    <property type="evidence" value="ECO:0007669"/>
    <property type="project" value="UniProtKB-SubCell"/>
</dbReference>
<comment type="cofactor">
    <cofactor evidence="2">
        <name>Mg(2+)</name>
        <dbReference type="ChEBI" id="CHEBI:18420"/>
    </cofactor>
</comment>
<dbReference type="KEGG" id="bdr:105231658"/>
<keyword evidence="9" id="KW-1133">Transmembrane helix</keyword>
<evidence type="ECO:0000256" key="6">
    <source>
        <dbReference type="ARBA" id="ARBA00022723"/>
    </source>
</evidence>
<dbReference type="PANTHER" id="PTHR13620">
    <property type="entry name" value="3-5 EXONUCLEASE"/>
    <property type="match status" value="1"/>
</dbReference>
<keyword evidence="10" id="KW-0496">Mitochondrion</keyword>
<dbReference type="RefSeq" id="XP_011211379.2">
    <property type="nucleotide sequence ID" value="XM_011213077.4"/>
</dbReference>
<keyword evidence="6" id="KW-0479">Metal-binding</keyword>